<evidence type="ECO:0000313" key="2">
    <source>
        <dbReference type="Proteomes" id="UP001527866"/>
    </source>
</evidence>
<proteinExistence type="predicted"/>
<comment type="caution">
    <text evidence="1">The sequence shown here is derived from an EMBL/GenBank/DDBJ whole genome shotgun (WGS) entry which is preliminary data.</text>
</comment>
<evidence type="ECO:0000313" key="1">
    <source>
        <dbReference type="EMBL" id="MDA2814882.1"/>
    </source>
</evidence>
<accession>A0ABT4UDC0</accession>
<dbReference type="RefSeq" id="WP_270690424.1">
    <property type="nucleotide sequence ID" value="NZ_JAQFWQ010000150.1"/>
</dbReference>
<protein>
    <submittedName>
        <fullName evidence="1">Uncharacterized protein</fullName>
    </submittedName>
</protein>
<gene>
    <name evidence="1" type="ORF">O4J56_29825</name>
</gene>
<dbReference type="EMBL" id="JAQFWQ010000150">
    <property type="protein sequence ID" value="MDA2814882.1"/>
    <property type="molecule type" value="Genomic_DNA"/>
</dbReference>
<reference evidence="1 2" key="1">
    <citation type="submission" date="2023-01" db="EMBL/GenBank/DDBJ databases">
        <title>Draft genome sequence of Nocardiopsis sp. RSe5-2 isolated from halophytes.</title>
        <authorList>
            <person name="Duangmal K."/>
            <person name="Chantavorakit T."/>
        </authorList>
    </citation>
    <scope>NUCLEOTIDE SEQUENCE [LARGE SCALE GENOMIC DNA]</scope>
    <source>
        <strain evidence="1 2">RSe5-2</strain>
    </source>
</reference>
<name>A0ABT4UDC0_9ACTN</name>
<sequence length="66" mass="7317">MELLESAQRVPVPEFGRVRCESGDATTTAAVKYRIDSAVVCEDDDVPKMAIIVENQLKKDGNKEYS</sequence>
<keyword evidence="2" id="KW-1185">Reference proteome</keyword>
<organism evidence="1 2">
    <name type="scientific">Nocardiopsis endophytica</name>
    <dbReference type="NCBI Taxonomy" id="3018445"/>
    <lineage>
        <taxon>Bacteria</taxon>
        <taxon>Bacillati</taxon>
        <taxon>Actinomycetota</taxon>
        <taxon>Actinomycetes</taxon>
        <taxon>Streptosporangiales</taxon>
        <taxon>Nocardiopsidaceae</taxon>
        <taxon>Nocardiopsis</taxon>
    </lineage>
</organism>
<dbReference type="Proteomes" id="UP001527866">
    <property type="component" value="Unassembled WGS sequence"/>
</dbReference>